<dbReference type="PANTHER" id="PTHR36747">
    <property type="entry name" value="HYDROXYPROLINE-RICH GLYCOPROTEIN FAMILY PROTEIN"/>
    <property type="match status" value="1"/>
</dbReference>
<dbReference type="PANTHER" id="PTHR36747:SF1">
    <property type="entry name" value="HYDROXYPROLINE-RICH GLYCOPROTEIN FAMILY PROTEIN"/>
    <property type="match status" value="1"/>
</dbReference>
<evidence type="ECO:0000313" key="3">
    <source>
        <dbReference type="Proteomes" id="UP000596660"/>
    </source>
</evidence>
<dbReference type="Gramene" id="AUR62038673-RA">
    <property type="protein sequence ID" value="AUR62038673-RA:cds"/>
    <property type="gene ID" value="AUR62038673"/>
</dbReference>
<reference evidence="2" key="2">
    <citation type="submission" date="2021-03" db="UniProtKB">
        <authorList>
            <consortium name="EnsemblPlants"/>
        </authorList>
    </citation>
    <scope>IDENTIFICATION</scope>
</reference>
<feature type="compositionally biased region" description="Low complexity" evidence="1">
    <location>
        <begin position="162"/>
        <end position="174"/>
    </location>
</feature>
<evidence type="ECO:0000256" key="1">
    <source>
        <dbReference type="SAM" id="MobiDB-lite"/>
    </source>
</evidence>
<dbReference type="Proteomes" id="UP000596660">
    <property type="component" value="Unplaced"/>
</dbReference>
<reference evidence="2" key="1">
    <citation type="journal article" date="2017" name="Nature">
        <title>The genome of Chenopodium quinoa.</title>
        <authorList>
            <person name="Jarvis D.E."/>
            <person name="Ho Y.S."/>
            <person name="Lightfoot D.J."/>
            <person name="Schmoeckel S.M."/>
            <person name="Li B."/>
            <person name="Borm T.J.A."/>
            <person name="Ohyanagi H."/>
            <person name="Mineta K."/>
            <person name="Michell C.T."/>
            <person name="Saber N."/>
            <person name="Kharbatia N.M."/>
            <person name="Rupper R.R."/>
            <person name="Sharp A.R."/>
            <person name="Dally N."/>
            <person name="Boughton B.A."/>
            <person name="Woo Y.H."/>
            <person name="Gao G."/>
            <person name="Schijlen E.G.W.M."/>
            <person name="Guo X."/>
            <person name="Momin A.A."/>
            <person name="Negrao S."/>
            <person name="Al-Babili S."/>
            <person name="Gehring C."/>
            <person name="Roessner U."/>
            <person name="Jung C."/>
            <person name="Murphy K."/>
            <person name="Arold S.T."/>
            <person name="Gojobori T."/>
            <person name="van der Linden C.G."/>
            <person name="van Loo E.N."/>
            <person name="Jellen E.N."/>
            <person name="Maughan P.J."/>
            <person name="Tester M."/>
        </authorList>
    </citation>
    <scope>NUCLEOTIDE SEQUENCE [LARGE SCALE GENOMIC DNA]</scope>
    <source>
        <strain evidence="2">cv. PI 614886</strain>
    </source>
</reference>
<feature type="compositionally biased region" description="Low complexity" evidence="1">
    <location>
        <begin position="232"/>
        <end position="255"/>
    </location>
</feature>
<accession>A0A803N139</accession>
<feature type="region of interest" description="Disordered" evidence="1">
    <location>
        <begin position="162"/>
        <end position="185"/>
    </location>
</feature>
<name>A0A803N139_CHEQI</name>
<keyword evidence="3" id="KW-1185">Reference proteome</keyword>
<feature type="compositionally biased region" description="Basic and acidic residues" evidence="1">
    <location>
        <begin position="303"/>
        <end position="317"/>
    </location>
</feature>
<dbReference type="AlphaFoldDB" id="A0A803N139"/>
<organism evidence="2 3">
    <name type="scientific">Chenopodium quinoa</name>
    <name type="common">Quinoa</name>
    <dbReference type="NCBI Taxonomy" id="63459"/>
    <lineage>
        <taxon>Eukaryota</taxon>
        <taxon>Viridiplantae</taxon>
        <taxon>Streptophyta</taxon>
        <taxon>Embryophyta</taxon>
        <taxon>Tracheophyta</taxon>
        <taxon>Spermatophyta</taxon>
        <taxon>Magnoliopsida</taxon>
        <taxon>eudicotyledons</taxon>
        <taxon>Gunneridae</taxon>
        <taxon>Pentapetalae</taxon>
        <taxon>Caryophyllales</taxon>
        <taxon>Chenopodiaceae</taxon>
        <taxon>Chenopodioideae</taxon>
        <taxon>Atripliceae</taxon>
        <taxon>Chenopodium</taxon>
    </lineage>
</organism>
<dbReference type="EnsemblPlants" id="AUR62038673-RA">
    <property type="protein sequence ID" value="AUR62038673-RA:cds"/>
    <property type="gene ID" value="AUR62038673"/>
</dbReference>
<feature type="region of interest" description="Disordered" evidence="1">
    <location>
        <begin position="196"/>
        <end position="215"/>
    </location>
</feature>
<sequence>MSIEEYYSTLMGLFDELTRLKPLHGCECGLCKCNVAEKFVADRDEEVLHQFLIGVDDGLYAAVRTNLLSQQPPADLNRAYQALLLEEGSRNIAKGKAEKEVVKDAHAFAISAARLKGIQDRRDKSKLFCSHCKKSGHDNEGCFALHGFPDRWFDLKRKKEAATSSKSTKPATASVLGSGQAPTTGVRANVVNGEWSSSSAVPSARGGTAAAAGHSAVRSSPAVDIPARNQTAAAPASSSAALDSDSAAAGSPGMARDVAPGGPSSSPEVVEPHRGNREQAMPLKELNTTTLGCESPPSPKLHQKIEDRQNSAKKNEDTQNSMQKAEDVQNLRNYTDDSCKCKVSTGLGTPDRLKLPKPFKYPERYTSPTDNILSPISKGLLARKSRRGGALLPPSIIQSKIQELRSPDVEQCQLNMKQ</sequence>
<proteinExistence type="predicted"/>
<feature type="region of interest" description="Disordered" evidence="1">
    <location>
        <begin position="228"/>
        <end position="326"/>
    </location>
</feature>
<evidence type="ECO:0000313" key="2">
    <source>
        <dbReference type="EnsemblPlants" id="AUR62038673-RA:cds"/>
    </source>
</evidence>
<protein>
    <submittedName>
        <fullName evidence="2">Uncharacterized protein</fullName>
    </submittedName>
</protein>